<reference evidence="9 10" key="1">
    <citation type="submission" date="2017-05" db="EMBL/GenBank/DDBJ databases">
        <authorList>
            <person name="Varghese N."/>
            <person name="Submissions S."/>
        </authorList>
    </citation>
    <scope>NUCLEOTIDE SEQUENCE [LARGE SCALE GENOMIC DNA]</scope>
    <source>
        <strain evidence="9 10">SM16</strain>
    </source>
</reference>
<dbReference type="HAMAP" id="MF_00692">
    <property type="entry name" value="SelO"/>
    <property type="match status" value="1"/>
</dbReference>
<feature type="binding site" evidence="8">
    <location>
        <position position="91"/>
    </location>
    <ligand>
        <name>ATP</name>
        <dbReference type="ChEBI" id="CHEBI:30616"/>
    </ligand>
</feature>
<comment type="catalytic activity">
    <reaction evidence="8">
        <text>L-threonyl-[protein] + ATP = 3-O-(5'-adenylyl)-L-threonyl-[protein] + diphosphate</text>
        <dbReference type="Rhea" id="RHEA:54292"/>
        <dbReference type="Rhea" id="RHEA-COMP:11060"/>
        <dbReference type="Rhea" id="RHEA-COMP:13847"/>
        <dbReference type="ChEBI" id="CHEBI:30013"/>
        <dbReference type="ChEBI" id="CHEBI:30616"/>
        <dbReference type="ChEBI" id="CHEBI:33019"/>
        <dbReference type="ChEBI" id="CHEBI:138113"/>
        <dbReference type="EC" id="2.7.7.108"/>
    </reaction>
</comment>
<comment type="catalytic activity">
    <reaction evidence="8">
        <text>L-histidyl-[protein] + UTP = N(tele)-(5'-uridylyl)-L-histidyl-[protein] + diphosphate</text>
        <dbReference type="Rhea" id="RHEA:83891"/>
        <dbReference type="Rhea" id="RHEA-COMP:9745"/>
        <dbReference type="Rhea" id="RHEA-COMP:20239"/>
        <dbReference type="ChEBI" id="CHEBI:29979"/>
        <dbReference type="ChEBI" id="CHEBI:33019"/>
        <dbReference type="ChEBI" id="CHEBI:46398"/>
        <dbReference type="ChEBI" id="CHEBI:233474"/>
    </reaction>
</comment>
<keyword evidence="10" id="KW-1185">Reference proteome</keyword>
<comment type="catalytic activity">
    <reaction evidence="8">
        <text>L-tyrosyl-[protein] + ATP = O-(5'-adenylyl)-L-tyrosyl-[protein] + diphosphate</text>
        <dbReference type="Rhea" id="RHEA:54288"/>
        <dbReference type="Rhea" id="RHEA-COMP:10136"/>
        <dbReference type="Rhea" id="RHEA-COMP:13846"/>
        <dbReference type="ChEBI" id="CHEBI:30616"/>
        <dbReference type="ChEBI" id="CHEBI:33019"/>
        <dbReference type="ChEBI" id="CHEBI:46858"/>
        <dbReference type="ChEBI" id="CHEBI:83624"/>
        <dbReference type="EC" id="2.7.7.108"/>
    </reaction>
</comment>
<keyword evidence="3 8" id="KW-0548">Nucleotidyltransferase</keyword>
<comment type="catalytic activity">
    <reaction evidence="8">
        <text>L-seryl-[protein] + ATP = 3-O-(5'-adenylyl)-L-seryl-[protein] + diphosphate</text>
        <dbReference type="Rhea" id="RHEA:58120"/>
        <dbReference type="Rhea" id="RHEA-COMP:9863"/>
        <dbReference type="Rhea" id="RHEA-COMP:15073"/>
        <dbReference type="ChEBI" id="CHEBI:29999"/>
        <dbReference type="ChEBI" id="CHEBI:30616"/>
        <dbReference type="ChEBI" id="CHEBI:33019"/>
        <dbReference type="ChEBI" id="CHEBI:142516"/>
        <dbReference type="EC" id="2.7.7.108"/>
    </reaction>
</comment>
<dbReference type="EC" id="2.7.7.-" evidence="8"/>
<comment type="cofactor">
    <cofactor evidence="8">
        <name>Mg(2+)</name>
        <dbReference type="ChEBI" id="CHEBI:18420"/>
    </cofactor>
    <cofactor evidence="8">
        <name>Mn(2+)</name>
        <dbReference type="ChEBI" id="CHEBI:29035"/>
    </cofactor>
</comment>
<name>A0ABY1QUV2_9SPHN</name>
<dbReference type="RefSeq" id="WP_283406821.1">
    <property type="nucleotide sequence ID" value="NZ_FXUI01000011.1"/>
</dbReference>
<sequence>MPPGPIFDNSYARLPERFFARVSPAPFTAPRLIKLNAPLANMLHLDADWLSGPEGLAFLSGQTIASGSDPIATAYAGHQFGNFVPQLGDGRAILLGEALDHGGRRFDIQLKGGGRTPFSRGGDGRAALGPVLREYIVSEFMAAVGIPTTRALAAVATGEPVYREAMLPGAVLVRVASSHIRVGTFQFFAARQDTQGVKALADHVISRHYPEAADAEEPYRALLDAVIAAQAGLIARWLLVGFIHGVMNTDNMSVAGETIDYGPCAFMDTYDPGTVYSSIDQFGRYAYGNQPNIALWNLTRLAETLLPLLHDDEERAISAAQDALGAFEPQFTGSYHAGLMNKFGAQTLQEGDAAFVSAAFTELARHQVDFTLFFRGLSSAVEPGDGDEKVRELFVDPTAADAVLAQWRARLALEPEDASSRGRRMDGTNPAFIPRNHRIEAVITAATDRGDFAPFEELMAVLSRPFEDQPQFASYANPPLEHERVRATFCGT</sequence>
<feature type="binding site" evidence="8">
    <location>
        <position position="111"/>
    </location>
    <ligand>
        <name>ATP</name>
        <dbReference type="ChEBI" id="CHEBI:30616"/>
    </ligand>
</feature>
<feature type="binding site" evidence="8">
    <location>
        <position position="90"/>
    </location>
    <ligand>
        <name>ATP</name>
        <dbReference type="ChEBI" id="CHEBI:30616"/>
    </ligand>
</feature>
<dbReference type="Pfam" id="PF02696">
    <property type="entry name" value="SelO"/>
    <property type="match status" value="1"/>
</dbReference>
<feature type="binding site" evidence="8">
    <location>
        <position position="174"/>
    </location>
    <ligand>
        <name>ATP</name>
        <dbReference type="ChEBI" id="CHEBI:30616"/>
    </ligand>
</feature>
<keyword evidence="2 8" id="KW-0808">Transferase</keyword>
<dbReference type="NCBIfam" id="NF000658">
    <property type="entry name" value="PRK00029.1"/>
    <property type="match status" value="1"/>
</dbReference>
<evidence type="ECO:0000256" key="3">
    <source>
        <dbReference type="ARBA" id="ARBA00022695"/>
    </source>
</evidence>
<dbReference type="EMBL" id="FXUI01000011">
    <property type="protein sequence ID" value="SMP78507.1"/>
    <property type="molecule type" value="Genomic_DNA"/>
</dbReference>
<dbReference type="PANTHER" id="PTHR32057:SF14">
    <property type="entry name" value="PROTEIN ADENYLYLTRANSFERASE SELO, MITOCHONDRIAL"/>
    <property type="match status" value="1"/>
</dbReference>
<evidence type="ECO:0000256" key="4">
    <source>
        <dbReference type="ARBA" id="ARBA00022723"/>
    </source>
</evidence>
<feature type="binding site" evidence="8">
    <location>
        <position position="260"/>
    </location>
    <ligand>
        <name>ATP</name>
        <dbReference type="ChEBI" id="CHEBI:30616"/>
    </ligand>
</feature>
<evidence type="ECO:0000256" key="5">
    <source>
        <dbReference type="ARBA" id="ARBA00022741"/>
    </source>
</evidence>
<keyword evidence="8" id="KW-0464">Manganese</keyword>
<keyword evidence="7 8" id="KW-0460">Magnesium</keyword>
<accession>A0ABY1QUV2</accession>
<comment type="caution">
    <text evidence="9">The sequence shown here is derived from an EMBL/GenBank/DDBJ whole genome shotgun (WGS) entry which is preliminary data.</text>
</comment>
<proteinExistence type="inferred from homology"/>
<evidence type="ECO:0000256" key="6">
    <source>
        <dbReference type="ARBA" id="ARBA00022840"/>
    </source>
</evidence>
<feature type="binding site" evidence="8">
    <location>
        <position position="123"/>
    </location>
    <ligand>
        <name>ATP</name>
        <dbReference type="ChEBI" id="CHEBI:30616"/>
    </ligand>
</feature>
<keyword evidence="4 8" id="KW-0479">Metal-binding</keyword>
<comment type="similarity">
    <text evidence="1 8">Belongs to the SELO family.</text>
</comment>
<dbReference type="Proteomes" id="UP001157910">
    <property type="component" value="Unassembled WGS sequence"/>
</dbReference>
<evidence type="ECO:0000313" key="9">
    <source>
        <dbReference type="EMBL" id="SMP78507.1"/>
    </source>
</evidence>
<comment type="catalytic activity">
    <reaction evidence="8">
        <text>L-tyrosyl-[protein] + UTP = O-(5'-uridylyl)-L-tyrosyl-[protein] + diphosphate</text>
        <dbReference type="Rhea" id="RHEA:83887"/>
        <dbReference type="Rhea" id="RHEA-COMP:10136"/>
        <dbReference type="Rhea" id="RHEA-COMP:20238"/>
        <dbReference type="ChEBI" id="CHEBI:33019"/>
        <dbReference type="ChEBI" id="CHEBI:46398"/>
        <dbReference type="ChEBI" id="CHEBI:46858"/>
        <dbReference type="ChEBI" id="CHEBI:90602"/>
    </reaction>
</comment>
<evidence type="ECO:0000256" key="1">
    <source>
        <dbReference type="ARBA" id="ARBA00009747"/>
    </source>
</evidence>
<dbReference type="EC" id="2.7.7.108" evidence="8"/>
<feature type="binding site" evidence="8">
    <location>
        <position position="181"/>
    </location>
    <ligand>
        <name>ATP</name>
        <dbReference type="ChEBI" id="CHEBI:30616"/>
    </ligand>
</feature>
<protein>
    <recommendedName>
        <fullName evidence="8">Protein nucleotidyltransferase YdiU</fullName>
        <ecNumber evidence="8">2.7.7.-</ecNumber>
    </recommendedName>
    <alternativeName>
        <fullName evidence="8">Protein adenylyltransferase YdiU</fullName>
        <ecNumber evidence="8">2.7.7.108</ecNumber>
    </alternativeName>
    <alternativeName>
        <fullName evidence="8">Protein uridylyltransferase YdiU</fullName>
        <ecNumber evidence="8">2.7.7.-</ecNumber>
    </alternativeName>
</protein>
<comment type="catalytic activity">
    <reaction evidence="8">
        <text>L-seryl-[protein] + UTP = O-(5'-uridylyl)-L-seryl-[protein] + diphosphate</text>
        <dbReference type="Rhea" id="RHEA:64604"/>
        <dbReference type="Rhea" id="RHEA-COMP:9863"/>
        <dbReference type="Rhea" id="RHEA-COMP:16635"/>
        <dbReference type="ChEBI" id="CHEBI:29999"/>
        <dbReference type="ChEBI" id="CHEBI:33019"/>
        <dbReference type="ChEBI" id="CHEBI:46398"/>
        <dbReference type="ChEBI" id="CHEBI:156051"/>
    </reaction>
</comment>
<feature type="binding site" evidence="8">
    <location>
        <position position="260"/>
    </location>
    <ligand>
        <name>Mg(2+)</name>
        <dbReference type="ChEBI" id="CHEBI:18420"/>
    </ligand>
</feature>
<comment type="function">
    <text evidence="8">Nucleotidyltransferase involved in the post-translational modification of proteins. It can catalyze the addition of adenosine monophosphate (AMP) or uridine monophosphate (UMP) to a protein, resulting in modifications known as AMPylation and UMPylation.</text>
</comment>
<dbReference type="InterPro" id="IPR003846">
    <property type="entry name" value="SelO"/>
</dbReference>
<organism evidence="9 10">
    <name type="scientific">Novosphingobium panipatense</name>
    <dbReference type="NCBI Taxonomy" id="428991"/>
    <lineage>
        <taxon>Bacteria</taxon>
        <taxon>Pseudomonadati</taxon>
        <taxon>Pseudomonadota</taxon>
        <taxon>Alphaproteobacteria</taxon>
        <taxon>Sphingomonadales</taxon>
        <taxon>Sphingomonadaceae</taxon>
        <taxon>Novosphingobium</taxon>
    </lineage>
</organism>
<keyword evidence="6 8" id="KW-0067">ATP-binding</keyword>
<evidence type="ECO:0000256" key="8">
    <source>
        <dbReference type="HAMAP-Rule" id="MF_00692"/>
    </source>
</evidence>
<feature type="binding site" evidence="8">
    <location>
        <position position="88"/>
    </location>
    <ligand>
        <name>ATP</name>
        <dbReference type="ChEBI" id="CHEBI:30616"/>
    </ligand>
</feature>
<evidence type="ECO:0000313" key="10">
    <source>
        <dbReference type="Proteomes" id="UP001157910"/>
    </source>
</evidence>
<feature type="active site" description="Proton acceptor" evidence="8">
    <location>
        <position position="250"/>
    </location>
</feature>
<evidence type="ECO:0000256" key="7">
    <source>
        <dbReference type="ARBA" id="ARBA00022842"/>
    </source>
</evidence>
<dbReference type="PANTHER" id="PTHR32057">
    <property type="entry name" value="PROTEIN ADENYLYLTRANSFERASE SELO, MITOCHONDRIAL"/>
    <property type="match status" value="1"/>
</dbReference>
<feature type="binding site" evidence="8">
    <location>
        <position position="251"/>
    </location>
    <ligand>
        <name>Mg(2+)</name>
        <dbReference type="ChEBI" id="CHEBI:18420"/>
    </ligand>
</feature>
<feature type="binding site" evidence="8">
    <location>
        <position position="124"/>
    </location>
    <ligand>
        <name>ATP</name>
        <dbReference type="ChEBI" id="CHEBI:30616"/>
    </ligand>
</feature>
<keyword evidence="5 8" id="KW-0547">Nucleotide-binding</keyword>
<evidence type="ECO:0000256" key="2">
    <source>
        <dbReference type="ARBA" id="ARBA00022679"/>
    </source>
</evidence>
<gene>
    <name evidence="8" type="primary">ydiU</name>
    <name evidence="8" type="synonym">selO</name>
    <name evidence="9" type="ORF">SAMN06296065_11134</name>
</gene>